<accession>A0ABS4K4Q7</accession>
<evidence type="ECO:0000313" key="2">
    <source>
        <dbReference type="EMBL" id="MBP2022769.1"/>
    </source>
</evidence>
<comment type="caution">
    <text evidence="2">The sequence shown here is derived from an EMBL/GenBank/DDBJ whole genome shotgun (WGS) entry which is preliminary data.</text>
</comment>
<dbReference type="Proteomes" id="UP001519308">
    <property type="component" value="Unassembled WGS sequence"/>
</dbReference>
<feature type="transmembrane region" description="Helical" evidence="1">
    <location>
        <begin position="69"/>
        <end position="95"/>
    </location>
</feature>
<name>A0ABS4K4Q7_9CLOT</name>
<sequence>MKKIFTNEFIEFNKVIFKYFLFCFFLFFTSLIITKFIFTRNPENVISILDNQASQLALNDTAFNVFGQIFINNLIVCFFTILSGFLPFVFLPVIACIKNAYPVGLILAGMDALKKNLFLIALVALVPHGIFEIPAVLYSFSIGIHLCLSITTSIVKKVPTKKYIVEIKDAFIFIILPMLLIAAFIEAFIVPYLMNAFLL</sequence>
<feature type="transmembrane region" description="Helical" evidence="1">
    <location>
        <begin position="170"/>
        <end position="194"/>
    </location>
</feature>
<dbReference type="PANTHER" id="PTHR35337:SF1">
    <property type="entry name" value="SLR1478 PROTEIN"/>
    <property type="match status" value="1"/>
</dbReference>
<dbReference type="Pfam" id="PF01944">
    <property type="entry name" value="SpoIIM"/>
    <property type="match status" value="1"/>
</dbReference>
<proteinExistence type="predicted"/>
<feature type="transmembrane region" description="Helical" evidence="1">
    <location>
        <begin position="20"/>
        <end position="38"/>
    </location>
</feature>
<dbReference type="InterPro" id="IPR002798">
    <property type="entry name" value="SpoIIM-like"/>
</dbReference>
<evidence type="ECO:0000313" key="3">
    <source>
        <dbReference type="Proteomes" id="UP001519308"/>
    </source>
</evidence>
<dbReference type="EMBL" id="JAGGLL010000019">
    <property type="protein sequence ID" value="MBP2022769.1"/>
    <property type="molecule type" value="Genomic_DNA"/>
</dbReference>
<keyword evidence="3" id="KW-1185">Reference proteome</keyword>
<reference evidence="2 3" key="1">
    <citation type="submission" date="2021-03" db="EMBL/GenBank/DDBJ databases">
        <title>Genomic Encyclopedia of Type Strains, Phase IV (KMG-IV): sequencing the most valuable type-strain genomes for metagenomic binning, comparative biology and taxonomic classification.</title>
        <authorList>
            <person name="Goeker M."/>
        </authorList>
    </citation>
    <scope>NUCLEOTIDE SEQUENCE [LARGE SCALE GENOMIC DNA]</scope>
    <source>
        <strain evidence="2 3">DSM 28650</strain>
    </source>
</reference>
<keyword evidence="1" id="KW-1133">Transmembrane helix</keyword>
<keyword evidence="1" id="KW-0472">Membrane</keyword>
<keyword evidence="1" id="KW-0812">Transmembrane</keyword>
<protein>
    <submittedName>
        <fullName evidence="2">Stage II sporulation protein M</fullName>
    </submittedName>
</protein>
<evidence type="ECO:0000256" key="1">
    <source>
        <dbReference type="SAM" id="Phobius"/>
    </source>
</evidence>
<gene>
    <name evidence="2" type="ORF">J2Z44_002592</name>
</gene>
<feature type="transmembrane region" description="Helical" evidence="1">
    <location>
        <begin position="116"/>
        <end position="131"/>
    </location>
</feature>
<organism evidence="2 3">
    <name type="scientific">Clostridium punense</name>
    <dbReference type="NCBI Taxonomy" id="1054297"/>
    <lineage>
        <taxon>Bacteria</taxon>
        <taxon>Bacillati</taxon>
        <taxon>Bacillota</taxon>
        <taxon>Clostridia</taxon>
        <taxon>Eubacteriales</taxon>
        <taxon>Clostridiaceae</taxon>
        <taxon>Clostridium</taxon>
    </lineage>
</organism>
<dbReference type="RefSeq" id="WP_209649628.1">
    <property type="nucleotide sequence ID" value="NZ_JAGGLL010000019.1"/>
</dbReference>
<dbReference type="PANTHER" id="PTHR35337">
    <property type="entry name" value="SLR1478 PROTEIN"/>
    <property type="match status" value="1"/>
</dbReference>